<organism evidence="21 22">
    <name type="scientific">Pacificimonas pallii</name>
    <dbReference type="NCBI Taxonomy" id="2827236"/>
    <lineage>
        <taxon>Bacteria</taxon>
        <taxon>Pseudomonadati</taxon>
        <taxon>Pseudomonadota</taxon>
        <taxon>Alphaproteobacteria</taxon>
        <taxon>Sphingomonadales</taxon>
        <taxon>Sphingosinicellaceae</taxon>
        <taxon>Pacificimonas</taxon>
    </lineage>
</organism>
<dbReference type="Pfam" id="PF02739">
    <property type="entry name" value="5_3_exonuc_N"/>
    <property type="match status" value="1"/>
</dbReference>
<keyword evidence="6 17" id="KW-0548">Nucleotidyltransferase</keyword>
<evidence type="ECO:0000256" key="14">
    <source>
        <dbReference type="ARBA" id="ARBA00023204"/>
    </source>
</evidence>
<dbReference type="InterPro" id="IPR019760">
    <property type="entry name" value="DNA-dir_DNA_pol_A_CS"/>
</dbReference>
<keyword evidence="12 17" id="KW-0239">DNA-directed DNA polymerase</keyword>
<gene>
    <name evidence="17 21" type="primary">polA</name>
    <name evidence="21" type="ORF">KCG44_11595</name>
</gene>
<keyword evidence="13 17" id="KW-0238">DNA-binding</keyword>
<keyword evidence="10 17" id="KW-0378">Hydrolase</keyword>
<dbReference type="Pfam" id="PF01612">
    <property type="entry name" value="DNA_pol_A_exo1"/>
    <property type="match status" value="1"/>
</dbReference>
<evidence type="ECO:0000256" key="2">
    <source>
        <dbReference type="ARBA" id="ARBA00011541"/>
    </source>
</evidence>
<evidence type="ECO:0000256" key="12">
    <source>
        <dbReference type="ARBA" id="ARBA00022932"/>
    </source>
</evidence>
<evidence type="ECO:0000256" key="15">
    <source>
        <dbReference type="ARBA" id="ARBA00049244"/>
    </source>
</evidence>
<evidence type="ECO:0000256" key="5">
    <source>
        <dbReference type="ARBA" id="ARBA00022679"/>
    </source>
</evidence>
<evidence type="ECO:0000313" key="22">
    <source>
        <dbReference type="Proteomes" id="UP000722336"/>
    </source>
</evidence>
<evidence type="ECO:0000256" key="17">
    <source>
        <dbReference type="RuleBase" id="RU004460"/>
    </source>
</evidence>
<evidence type="ECO:0000256" key="11">
    <source>
        <dbReference type="ARBA" id="ARBA00022839"/>
    </source>
</evidence>
<evidence type="ECO:0000256" key="3">
    <source>
        <dbReference type="ARBA" id="ARBA00012417"/>
    </source>
</evidence>
<evidence type="ECO:0000256" key="1">
    <source>
        <dbReference type="ARBA" id="ARBA00007705"/>
    </source>
</evidence>
<dbReference type="EC" id="2.7.7.7" evidence="3 16"/>
<dbReference type="RefSeq" id="WP_218446239.1">
    <property type="nucleotide sequence ID" value="NZ_JAGSPA010000003.1"/>
</dbReference>
<evidence type="ECO:0000256" key="8">
    <source>
        <dbReference type="ARBA" id="ARBA00022722"/>
    </source>
</evidence>
<keyword evidence="11 17" id="KW-0269">Exonuclease</keyword>
<evidence type="ECO:0000259" key="20">
    <source>
        <dbReference type="SMART" id="SM00482"/>
    </source>
</evidence>
<comment type="function">
    <text evidence="17">In addition to polymerase activity, this DNA polymerase exhibits 3'-5' and 5'-3' exonuclease activity.</text>
</comment>
<dbReference type="SMART" id="SM00474">
    <property type="entry name" value="35EXOc"/>
    <property type="match status" value="1"/>
</dbReference>
<dbReference type="NCBIfam" id="NF004397">
    <property type="entry name" value="PRK05755.1"/>
    <property type="match status" value="1"/>
</dbReference>
<evidence type="ECO:0000256" key="10">
    <source>
        <dbReference type="ARBA" id="ARBA00022801"/>
    </source>
</evidence>
<comment type="subunit">
    <text evidence="2">Single-chain monomer with multiple functions.</text>
</comment>
<comment type="caution">
    <text evidence="21">The sequence shown here is derived from an EMBL/GenBank/DDBJ whole genome shotgun (WGS) entry which is preliminary data.</text>
</comment>
<protein>
    <recommendedName>
        <fullName evidence="4 16">DNA polymerase I</fullName>
        <ecNumber evidence="3 16">2.7.7.7</ecNumber>
    </recommendedName>
</protein>
<accession>A0ABS6SG93</accession>
<feature type="domain" description="3'-5' exonuclease" evidence="18">
    <location>
        <begin position="318"/>
        <end position="513"/>
    </location>
</feature>
<dbReference type="EMBL" id="JAGSPA010000003">
    <property type="protein sequence ID" value="MBV7257429.1"/>
    <property type="molecule type" value="Genomic_DNA"/>
</dbReference>
<evidence type="ECO:0000256" key="7">
    <source>
        <dbReference type="ARBA" id="ARBA00022705"/>
    </source>
</evidence>
<dbReference type="CDD" id="cd06139">
    <property type="entry name" value="DNA_polA_I_Ecoli_like_exo"/>
    <property type="match status" value="1"/>
</dbReference>
<keyword evidence="5 17" id="KW-0808">Transferase</keyword>
<comment type="catalytic activity">
    <reaction evidence="15 17">
        <text>DNA(n) + a 2'-deoxyribonucleoside 5'-triphosphate = DNA(n+1) + diphosphate</text>
        <dbReference type="Rhea" id="RHEA:22508"/>
        <dbReference type="Rhea" id="RHEA-COMP:17339"/>
        <dbReference type="Rhea" id="RHEA-COMP:17340"/>
        <dbReference type="ChEBI" id="CHEBI:33019"/>
        <dbReference type="ChEBI" id="CHEBI:61560"/>
        <dbReference type="ChEBI" id="CHEBI:173112"/>
        <dbReference type="EC" id="2.7.7.7"/>
    </reaction>
</comment>
<dbReference type="SMART" id="SM00279">
    <property type="entry name" value="HhH2"/>
    <property type="match status" value="1"/>
</dbReference>
<dbReference type="NCBIfam" id="TIGR00593">
    <property type="entry name" value="pola"/>
    <property type="match status" value="1"/>
</dbReference>
<dbReference type="InterPro" id="IPR002421">
    <property type="entry name" value="5-3_exonuclease"/>
</dbReference>
<dbReference type="InterPro" id="IPR008918">
    <property type="entry name" value="HhH2"/>
</dbReference>
<dbReference type="Pfam" id="PF01367">
    <property type="entry name" value="5_3_exonuc"/>
    <property type="match status" value="1"/>
</dbReference>
<evidence type="ECO:0000256" key="4">
    <source>
        <dbReference type="ARBA" id="ARBA00020311"/>
    </source>
</evidence>
<dbReference type="SMART" id="SM00482">
    <property type="entry name" value="POLAc"/>
    <property type="match status" value="1"/>
</dbReference>
<evidence type="ECO:0000256" key="16">
    <source>
        <dbReference type="NCBIfam" id="TIGR00593"/>
    </source>
</evidence>
<keyword evidence="14 17" id="KW-0234">DNA repair</keyword>
<dbReference type="PROSITE" id="PS00447">
    <property type="entry name" value="DNA_POLYMERASE_A"/>
    <property type="match status" value="1"/>
</dbReference>
<dbReference type="CDD" id="cd08637">
    <property type="entry name" value="DNA_pol_A_pol_I_C"/>
    <property type="match status" value="1"/>
</dbReference>
<name>A0ABS6SG93_9SPHN</name>
<evidence type="ECO:0000256" key="9">
    <source>
        <dbReference type="ARBA" id="ARBA00022763"/>
    </source>
</evidence>
<evidence type="ECO:0000313" key="21">
    <source>
        <dbReference type="EMBL" id="MBV7257429.1"/>
    </source>
</evidence>
<evidence type="ECO:0000259" key="19">
    <source>
        <dbReference type="SMART" id="SM00475"/>
    </source>
</evidence>
<dbReference type="PANTHER" id="PTHR10133:SF27">
    <property type="entry name" value="DNA POLYMERASE NU"/>
    <property type="match status" value="1"/>
</dbReference>
<reference evidence="21 22" key="1">
    <citation type="submission" date="2021-04" db="EMBL/GenBank/DDBJ databases">
        <authorList>
            <person name="Pira H."/>
            <person name="Risdian C."/>
            <person name="Wink J."/>
        </authorList>
    </citation>
    <scope>NUCLEOTIDE SEQUENCE [LARGE SCALE GENOMIC DNA]</scope>
    <source>
        <strain evidence="21 22">WHA3</strain>
    </source>
</reference>
<dbReference type="InterPro" id="IPR020046">
    <property type="entry name" value="5-3_exonucl_a-hlix_arch_N"/>
</dbReference>
<dbReference type="CDD" id="cd09859">
    <property type="entry name" value="PIN_53EXO"/>
    <property type="match status" value="1"/>
</dbReference>
<dbReference type="Pfam" id="PF00476">
    <property type="entry name" value="DNA_pol_A"/>
    <property type="match status" value="1"/>
</dbReference>
<evidence type="ECO:0000256" key="6">
    <source>
        <dbReference type="ARBA" id="ARBA00022695"/>
    </source>
</evidence>
<dbReference type="InterPro" id="IPR001098">
    <property type="entry name" value="DNA-dir_DNA_pol_A_palm_dom"/>
</dbReference>
<dbReference type="PANTHER" id="PTHR10133">
    <property type="entry name" value="DNA POLYMERASE I"/>
    <property type="match status" value="1"/>
</dbReference>
<proteinExistence type="inferred from homology"/>
<keyword evidence="7 17" id="KW-0235">DNA replication</keyword>
<dbReference type="CDD" id="cd09898">
    <property type="entry name" value="H3TH_53EXO"/>
    <property type="match status" value="1"/>
</dbReference>
<dbReference type="Proteomes" id="UP000722336">
    <property type="component" value="Unassembled WGS sequence"/>
</dbReference>
<dbReference type="InterPro" id="IPR002298">
    <property type="entry name" value="DNA_polymerase_A"/>
</dbReference>
<keyword evidence="9 17" id="KW-0227">DNA damage</keyword>
<sequence length="930" mass="101751">MSAKKQNHLYLVDGSGYIFRAYHRLPPLTNRHGEPAGAVYGFTSMIWKLIDELNDADGPTHMAVILDHSSHSFRNDMYADYKAQRPDPPEDLKPQFPIIRDAVRAFSVPCIEQEGIEADDIIACYARAATKAGWKTTIVSSDKDLMQLIDGTNVDMLDTMKSLRIGPAEVEEKFGVPPEKIGELLALMGDSVDNIPGVKGVGPKTAAKLILEYGDTEGVIANAGKIKQNKLRENIQNSTEEIRISRKLVELYCDWELAEPLDALALAEPAVEPLQAFLEHHGFKTMLAKLGVKSSGIPKPAEAAASPAVQEPFDTSAYECVTTMDALNRWIAEAAALGTVGFDIETNDINAMRADLVGVSMATAPGKACYIPLAHISGEGLLGESVDQLDKAAALARLKPLLEDPSVLKIGHNLKYDLLVLLNREGINLAPIEDTMLIGYALEGGSHIGGAHGLDPAAKREFDHTTIKFKEVAGTGKSAVTFDRVELRKATEYAAEDADIALRLHRAWKPRLWRERLTSVYERLERPLVPVLARMERRGISVDRAALSRLSADYAERMTEFEKTAYELAGREFNIGSPKQLGEILFGEMGLEGGRKSSKTGAYSTDADVLEKLAADGVGIAQTVVDWRQLSKLKSTYADALVAAINPDTGRVHTNFQMAATTTGRLSSSDPNLQNIPIRTEEGAKIRETFVPETGNLLLAADYSQIELRLLAHIADIPQLKQAFADGIDIHALTASEMFGVAIEGMDPLVRRQAKAINFGIIYGISAFGLARNLGIDRSEAADYIDRYFDRFPGIRTYMNETKLKAREKGYVETLFGRRTHTPYIKSSRQNERGFAERAAINAPIQGTAADIIRRAMTRIEPALAEAGVESAQMLLQVHDELVFEVPEADADAAGRIIRNVMETACAPVLELDVPLVVDIGTGKTWGEAH</sequence>
<feature type="domain" description="DNA-directed DNA polymerase family A palm" evidence="20">
    <location>
        <begin position="683"/>
        <end position="890"/>
    </location>
</feature>
<dbReference type="GO" id="GO:0003887">
    <property type="term" value="F:DNA-directed DNA polymerase activity"/>
    <property type="evidence" value="ECO:0007669"/>
    <property type="project" value="UniProtKB-EC"/>
</dbReference>
<dbReference type="InterPro" id="IPR020045">
    <property type="entry name" value="DNA_polI_H3TH"/>
</dbReference>
<evidence type="ECO:0000256" key="13">
    <source>
        <dbReference type="ARBA" id="ARBA00023125"/>
    </source>
</evidence>
<keyword evidence="22" id="KW-1185">Reference proteome</keyword>
<keyword evidence="8" id="KW-0540">Nuclease</keyword>
<feature type="domain" description="5'-3' exonuclease" evidence="19">
    <location>
        <begin position="4"/>
        <end position="267"/>
    </location>
</feature>
<dbReference type="InterPro" id="IPR002562">
    <property type="entry name" value="3'-5'_exonuclease_dom"/>
</dbReference>
<comment type="similarity">
    <text evidence="1 17">Belongs to the DNA polymerase type-A family.</text>
</comment>
<dbReference type="InterPro" id="IPR018320">
    <property type="entry name" value="DNA_polymerase_1"/>
</dbReference>
<dbReference type="SMART" id="SM00475">
    <property type="entry name" value="53EXOc"/>
    <property type="match status" value="1"/>
</dbReference>
<evidence type="ECO:0000259" key="18">
    <source>
        <dbReference type="SMART" id="SM00474"/>
    </source>
</evidence>